<dbReference type="AlphaFoldDB" id="A0AAN8VBP9"/>
<dbReference type="GO" id="GO:0005739">
    <property type="term" value="C:mitochondrion"/>
    <property type="evidence" value="ECO:0007669"/>
    <property type="project" value="TreeGrafter"/>
</dbReference>
<organism evidence="1 2">
    <name type="scientific">Dillenia turbinata</name>
    <dbReference type="NCBI Taxonomy" id="194707"/>
    <lineage>
        <taxon>Eukaryota</taxon>
        <taxon>Viridiplantae</taxon>
        <taxon>Streptophyta</taxon>
        <taxon>Embryophyta</taxon>
        <taxon>Tracheophyta</taxon>
        <taxon>Spermatophyta</taxon>
        <taxon>Magnoliopsida</taxon>
        <taxon>eudicotyledons</taxon>
        <taxon>Gunneridae</taxon>
        <taxon>Pentapetalae</taxon>
        <taxon>Dilleniales</taxon>
        <taxon>Dilleniaceae</taxon>
        <taxon>Dillenia</taxon>
    </lineage>
</organism>
<evidence type="ECO:0000313" key="1">
    <source>
        <dbReference type="EMBL" id="KAK6928624.1"/>
    </source>
</evidence>
<protein>
    <submittedName>
        <fullName evidence="1">Uncharacterized protein</fullName>
    </submittedName>
</protein>
<comment type="caution">
    <text evidence="1">The sequence shown here is derived from an EMBL/GenBank/DDBJ whole genome shotgun (WGS) entry which is preliminary data.</text>
</comment>
<dbReference type="Proteomes" id="UP001370490">
    <property type="component" value="Unassembled WGS sequence"/>
</dbReference>
<proteinExistence type="predicted"/>
<dbReference type="PANTHER" id="PTHR46434">
    <property type="entry name" value="GENETIC INTERACTOR OF PROHIBITINS 3, MITOCHONDRIAL"/>
    <property type="match status" value="1"/>
</dbReference>
<reference evidence="1 2" key="1">
    <citation type="submission" date="2023-12" db="EMBL/GenBank/DDBJ databases">
        <title>A high-quality genome assembly for Dillenia turbinata (Dilleniales).</title>
        <authorList>
            <person name="Chanderbali A."/>
        </authorList>
    </citation>
    <scope>NUCLEOTIDE SEQUENCE [LARGE SCALE GENOMIC DNA]</scope>
    <source>
        <strain evidence="1">LSX21</strain>
        <tissue evidence="1">Leaf</tissue>
    </source>
</reference>
<keyword evidence="2" id="KW-1185">Reference proteome</keyword>
<accession>A0AAN8VBP9</accession>
<dbReference type="PANTHER" id="PTHR46434:SF1">
    <property type="entry name" value="GENETIC INTERACTOR OF PROHIBITINS 3, MITOCHONDRIAL"/>
    <property type="match status" value="1"/>
</dbReference>
<dbReference type="EMBL" id="JBAMMX010000013">
    <property type="protein sequence ID" value="KAK6928624.1"/>
    <property type="molecule type" value="Genomic_DNA"/>
</dbReference>
<dbReference type="InterPro" id="IPR050896">
    <property type="entry name" value="Mito_lipid_metab_GTPase"/>
</dbReference>
<sequence>MENLLPNFDFDYTIGRKLSSSSGTRSTVLMVVDASNFDGFFPKRVAKLVSTSIDESYASWKQGNFGNVPRAVHVGNVWAIDAQNAGKLTLVNSIGKHVGGNITHLTEALVPDTTLGIVRVKGLLPGQAKLFYTSGLLHPHQITTRLMMEEQKLVYINKELKPRTYRIKFTLKG</sequence>
<name>A0AAN8VBP9_9MAGN</name>
<evidence type="ECO:0000313" key="2">
    <source>
        <dbReference type="Proteomes" id="UP001370490"/>
    </source>
</evidence>
<gene>
    <name evidence="1" type="ORF">RJ641_004829</name>
</gene>